<sequence length="77" mass="8387">MPYNLFSKDSSSSSSSSPCEMEPKKVSQTATGKVKLENKPPSCTPLHGSKERWVLQPVEASNQGEGDIFAFKVIAEK</sequence>
<comment type="caution">
    <text evidence="2">The sequence shown here is derived from an EMBL/GenBank/DDBJ whole genome shotgun (WGS) entry which is preliminary data.</text>
</comment>
<proteinExistence type="predicted"/>
<gene>
    <name evidence="2" type="ORF">TWF694_000128</name>
</gene>
<dbReference type="AlphaFoldDB" id="A0AAV9XMQ7"/>
<reference evidence="2 3" key="1">
    <citation type="submission" date="2019-10" db="EMBL/GenBank/DDBJ databases">
        <authorList>
            <person name="Palmer J.M."/>
        </authorList>
    </citation>
    <scope>NUCLEOTIDE SEQUENCE [LARGE SCALE GENOMIC DNA]</scope>
    <source>
        <strain evidence="2 3">TWF694</strain>
    </source>
</reference>
<dbReference type="Proteomes" id="UP001365542">
    <property type="component" value="Unassembled WGS sequence"/>
</dbReference>
<name>A0AAV9XMQ7_9PEZI</name>
<evidence type="ECO:0000256" key="1">
    <source>
        <dbReference type="SAM" id="MobiDB-lite"/>
    </source>
</evidence>
<evidence type="ECO:0000313" key="2">
    <source>
        <dbReference type="EMBL" id="KAK6543380.1"/>
    </source>
</evidence>
<accession>A0AAV9XMQ7</accession>
<keyword evidence="3" id="KW-1185">Reference proteome</keyword>
<evidence type="ECO:0000313" key="3">
    <source>
        <dbReference type="Proteomes" id="UP001365542"/>
    </source>
</evidence>
<organism evidence="2 3">
    <name type="scientific">Orbilia ellipsospora</name>
    <dbReference type="NCBI Taxonomy" id="2528407"/>
    <lineage>
        <taxon>Eukaryota</taxon>
        <taxon>Fungi</taxon>
        <taxon>Dikarya</taxon>
        <taxon>Ascomycota</taxon>
        <taxon>Pezizomycotina</taxon>
        <taxon>Orbiliomycetes</taxon>
        <taxon>Orbiliales</taxon>
        <taxon>Orbiliaceae</taxon>
        <taxon>Orbilia</taxon>
    </lineage>
</organism>
<dbReference type="EMBL" id="JAVHJO010000001">
    <property type="protein sequence ID" value="KAK6543380.1"/>
    <property type="molecule type" value="Genomic_DNA"/>
</dbReference>
<protein>
    <submittedName>
        <fullName evidence="2">Uncharacterized protein</fullName>
    </submittedName>
</protein>
<feature type="region of interest" description="Disordered" evidence="1">
    <location>
        <begin position="1"/>
        <end position="48"/>
    </location>
</feature>